<accession>A0A9X1WEN7</accession>
<dbReference type="EMBL" id="JAJNNZ010000005">
    <property type="protein sequence ID" value="MCJ2376935.1"/>
    <property type="molecule type" value="Genomic_DNA"/>
</dbReference>
<dbReference type="GO" id="GO:0005886">
    <property type="term" value="C:plasma membrane"/>
    <property type="evidence" value="ECO:0007669"/>
    <property type="project" value="UniProtKB-SubCell"/>
</dbReference>
<dbReference type="Proteomes" id="UP001139488">
    <property type="component" value="Unassembled WGS sequence"/>
</dbReference>
<sequence length="217" mass="23995">MLEILLAVWHHDFETLQQVSSLKWFLFLLAAILFLESSFVFLPLPGDSLVLFVGGMIGLGILDFYSAGAALCAAASLGSICAYFQGRVLHKTPFVSYLERILPDDSLPKAHRLLNKYGFASLFISRFVPFVRVLTPMLMGIAKLNPLKTVLISISSSLIWCLVLLLAGKWIMTNPALDNYQQLLSKGVVVISLSMMLLAIIGLVHRAIKNNKKNPFA</sequence>
<evidence type="ECO:0000256" key="3">
    <source>
        <dbReference type="ARBA" id="ARBA00022475"/>
    </source>
</evidence>
<name>A0A9X1WEN7_9VIBR</name>
<comment type="similarity">
    <text evidence="2 7">Belongs to the DedA family.</text>
</comment>
<proteinExistence type="inferred from homology"/>
<feature type="transmembrane region" description="Helical" evidence="7">
    <location>
        <begin position="24"/>
        <end position="42"/>
    </location>
</feature>
<dbReference type="PANTHER" id="PTHR30353">
    <property type="entry name" value="INNER MEMBRANE PROTEIN DEDA-RELATED"/>
    <property type="match status" value="1"/>
</dbReference>
<keyword evidence="3 7" id="KW-1003">Cell membrane</keyword>
<reference evidence="9" key="1">
    <citation type="submission" date="2021-11" db="EMBL/GenBank/DDBJ databases">
        <title>Vibrio ZSDE26 sp. nov. and Vibrio ZSDZ34 sp. nov., isolated from coastal seawater in Qingdao.</title>
        <authorList>
            <person name="Zhang P."/>
        </authorList>
    </citation>
    <scope>NUCLEOTIDE SEQUENCE</scope>
    <source>
        <strain evidence="9">ZSDZ34</strain>
    </source>
</reference>
<feature type="transmembrane region" description="Helical" evidence="7">
    <location>
        <begin position="150"/>
        <end position="171"/>
    </location>
</feature>
<evidence type="ECO:0000313" key="9">
    <source>
        <dbReference type="EMBL" id="MCJ2376935.1"/>
    </source>
</evidence>
<dbReference type="RefSeq" id="WP_244356854.1">
    <property type="nucleotide sequence ID" value="NZ_JAJNNZ010000005.1"/>
</dbReference>
<evidence type="ECO:0000256" key="2">
    <source>
        <dbReference type="ARBA" id="ARBA00010792"/>
    </source>
</evidence>
<dbReference type="PANTHER" id="PTHR30353:SF11">
    <property type="entry name" value="INNER MEMBRANE PROTEIN YQJA"/>
    <property type="match status" value="1"/>
</dbReference>
<dbReference type="AlphaFoldDB" id="A0A9X1WEN7"/>
<keyword evidence="6 7" id="KW-0472">Membrane</keyword>
<keyword evidence="10" id="KW-1185">Reference proteome</keyword>
<organism evidence="9 10">
    <name type="scientific">Vibrio gelatinilyticus</name>
    <dbReference type="NCBI Taxonomy" id="2893468"/>
    <lineage>
        <taxon>Bacteria</taxon>
        <taxon>Pseudomonadati</taxon>
        <taxon>Pseudomonadota</taxon>
        <taxon>Gammaproteobacteria</taxon>
        <taxon>Vibrionales</taxon>
        <taxon>Vibrionaceae</taxon>
        <taxon>Vibrio</taxon>
    </lineage>
</organism>
<protein>
    <submittedName>
        <fullName evidence="9">DedA family protein</fullName>
    </submittedName>
</protein>
<evidence type="ECO:0000256" key="4">
    <source>
        <dbReference type="ARBA" id="ARBA00022692"/>
    </source>
</evidence>
<evidence type="ECO:0000256" key="6">
    <source>
        <dbReference type="ARBA" id="ARBA00023136"/>
    </source>
</evidence>
<keyword evidence="5 7" id="KW-1133">Transmembrane helix</keyword>
<evidence type="ECO:0000313" key="10">
    <source>
        <dbReference type="Proteomes" id="UP001139488"/>
    </source>
</evidence>
<feature type="domain" description="VTT" evidence="8">
    <location>
        <begin position="44"/>
        <end position="168"/>
    </location>
</feature>
<evidence type="ECO:0000256" key="1">
    <source>
        <dbReference type="ARBA" id="ARBA00004651"/>
    </source>
</evidence>
<dbReference type="InterPro" id="IPR032818">
    <property type="entry name" value="DedA-like"/>
</dbReference>
<comment type="subcellular location">
    <subcellularLocation>
        <location evidence="1 7">Cell membrane</location>
        <topology evidence="1 7">Multi-pass membrane protein</topology>
    </subcellularLocation>
</comment>
<feature type="transmembrane region" description="Helical" evidence="7">
    <location>
        <begin position="49"/>
        <end position="77"/>
    </location>
</feature>
<evidence type="ECO:0000259" key="8">
    <source>
        <dbReference type="Pfam" id="PF09335"/>
    </source>
</evidence>
<evidence type="ECO:0000256" key="5">
    <source>
        <dbReference type="ARBA" id="ARBA00022989"/>
    </source>
</evidence>
<dbReference type="Pfam" id="PF09335">
    <property type="entry name" value="VTT_dom"/>
    <property type="match status" value="1"/>
</dbReference>
<feature type="transmembrane region" description="Helical" evidence="7">
    <location>
        <begin position="183"/>
        <end position="204"/>
    </location>
</feature>
<evidence type="ECO:0000256" key="7">
    <source>
        <dbReference type="RuleBase" id="RU367016"/>
    </source>
</evidence>
<comment type="caution">
    <text evidence="9">The sequence shown here is derived from an EMBL/GenBank/DDBJ whole genome shotgun (WGS) entry which is preliminary data.</text>
</comment>
<dbReference type="InterPro" id="IPR032816">
    <property type="entry name" value="VTT_dom"/>
</dbReference>
<gene>
    <name evidence="9" type="ORF">LNL84_08815</name>
</gene>
<keyword evidence="4 7" id="KW-0812">Transmembrane</keyword>